<evidence type="ECO:0000313" key="2">
    <source>
        <dbReference type="EMBL" id="NEN51460.1"/>
    </source>
</evidence>
<dbReference type="EMBL" id="JAAGWB010000028">
    <property type="protein sequence ID" value="NEN51460.1"/>
    <property type="molecule type" value="Genomic_DNA"/>
</dbReference>
<dbReference type="Proteomes" id="UP000471152">
    <property type="component" value="Unassembled WGS sequence"/>
</dbReference>
<evidence type="ECO:0000313" key="4">
    <source>
        <dbReference type="Proteomes" id="UP000471152"/>
    </source>
</evidence>
<evidence type="ECO:0000313" key="3">
    <source>
        <dbReference type="Proteomes" id="UP000468828"/>
    </source>
</evidence>
<organism evidence="2 4">
    <name type="scientific">Modestobacter muralis</name>
    <dbReference type="NCBI Taxonomy" id="1608614"/>
    <lineage>
        <taxon>Bacteria</taxon>
        <taxon>Bacillati</taxon>
        <taxon>Actinomycetota</taxon>
        <taxon>Actinomycetes</taxon>
        <taxon>Geodermatophilales</taxon>
        <taxon>Geodermatophilaceae</taxon>
        <taxon>Modestobacter</taxon>
    </lineage>
</organism>
<name>A0A6P0H6X8_9ACTN</name>
<gene>
    <name evidence="2" type="ORF">G3R41_11035</name>
    <name evidence="1" type="ORF">GCU67_10380</name>
</gene>
<proteinExistence type="predicted"/>
<reference evidence="1 3" key="1">
    <citation type="submission" date="2020-01" db="EMBL/GenBank/DDBJ databases">
        <title>the WGS Modestobacter muralis CPCC 204518.</title>
        <authorList>
            <person name="Jiang Z."/>
        </authorList>
    </citation>
    <scope>NUCLEOTIDE SEQUENCE [LARGE SCALE GENOMIC DNA]</scope>
    <source>
        <strain evidence="1 3">DSM 100205</strain>
    </source>
</reference>
<dbReference type="AlphaFoldDB" id="A0A6P0H6X8"/>
<protein>
    <submittedName>
        <fullName evidence="2">Uncharacterized protein</fullName>
    </submittedName>
</protein>
<keyword evidence="3" id="KW-1185">Reference proteome</keyword>
<dbReference type="Proteomes" id="UP000468828">
    <property type="component" value="Unassembled WGS sequence"/>
</dbReference>
<reference evidence="2 4" key="2">
    <citation type="submission" date="2020-02" db="EMBL/GenBank/DDBJ databases">
        <title>The WGS of Modestobacter muralis DSM 100205.</title>
        <authorList>
            <person name="Jiang Z."/>
        </authorList>
    </citation>
    <scope>NUCLEOTIDE SEQUENCE [LARGE SCALE GENOMIC DNA]</scope>
    <source>
        <strain evidence="2 4">DSM 100205</strain>
    </source>
</reference>
<evidence type="ECO:0000313" key="1">
    <source>
        <dbReference type="EMBL" id="NEK94572.1"/>
    </source>
</evidence>
<dbReference type="EMBL" id="JAAGWH010000026">
    <property type="protein sequence ID" value="NEK94572.1"/>
    <property type="molecule type" value="Genomic_DNA"/>
</dbReference>
<comment type="caution">
    <text evidence="2">The sequence shown here is derived from an EMBL/GenBank/DDBJ whole genome shotgun (WGS) entry which is preliminary data.</text>
</comment>
<accession>A0A6P0H6X8</accession>
<dbReference type="RefSeq" id="WP_163611150.1">
    <property type="nucleotide sequence ID" value="NZ_JAAGWB010000028.1"/>
</dbReference>
<sequence length="256" mass="27957">MDDAPRSPDGDQQVMTAFLDDLRRTGTVVTGPVTPGQDDGEPGVPPVEWLVSAHRGDPLDPPYRLRLDAGELAAALAHDAGLLQAGWPDGAEAARARDALLTSFDAALEGIDRTPHRFVLEDDTLDLTTNHPCPDPLVHLDPDSGDFFWSAHAPGDPEFEEQLARFERQSPHRRHAGLVRAWLVVEAAMDTARLDPAVQHLQDQVDTTFGPGAMMRFSEHVETHGFQEADLTDLAYADDERLDALLDALAGEPPRD</sequence>